<dbReference type="Gene3D" id="2.60.120.10">
    <property type="entry name" value="Jelly Rolls"/>
    <property type="match status" value="1"/>
</dbReference>
<proteinExistence type="predicted"/>
<gene>
    <name evidence="2" type="ORF">J4E00_19555</name>
</gene>
<accession>A0ABS3QJ57</accession>
<reference evidence="2 3" key="1">
    <citation type="submission" date="2021-03" db="EMBL/GenBank/DDBJ databases">
        <authorList>
            <person name="Kim M.K."/>
        </authorList>
    </citation>
    <scope>NUCLEOTIDE SEQUENCE [LARGE SCALE GENOMIC DNA]</scope>
    <source>
        <strain evidence="2 3">BT442</strain>
    </source>
</reference>
<dbReference type="Pfam" id="PF07883">
    <property type="entry name" value="Cupin_2"/>
    <property type="match status" value="1"/>
</dbReference>
<organism evidence="2 3">
    <name type="scientific">Hymenobacter negativus</name>
    <dbReference type="NCBI Taxonomy" id="2795026"/>
    <lineage>
        <taxon>Bacteria</taxon>
        <taxon>Pseudomonadati</taxon>
        <taxon>Bacteroidota</taxon>
        <taxon>Cytophagia</taxon>
        <taxon>Cytophagales</taxon>
        <taxon>Hymenobacteraceae</taxon>
        <taxon>Hymenobacter</taxon>
    </lineage>
</organism>
<evidence type="ECO:0000313" key="3">
    <source>
        <dbReference type="Proteomes" id="UP000664369"/>
    </source>
</evidence>
<evidence type="ECO:0000313" key="2">
    <source>
        <dbReference type="EMBL" id="MBO2011269.1"/>
    </source>
</evidence>
<dbReference type="RefSeq" id="WP_208176961.1">
    <property type="nucleotide sequence ID" value="NZ_JAGETZ010000010.1"/>
</dbReference>
<comment type="caution">
    <text evidence="2">The sequence shown here is derived from an EMBL/GenBank/DDBJ whole genome shotgun (WGS) entry which is preliminary data.</text>
</comment>
<dbReference type="Proteomes" id="UP000664369">
    <property type="component" value="Unassembled WGS sequence"/>
</dbReference>
<dbReference type="InterPro" id="IPR011051">
    <property type="entry name" value="RmlC_Cupin_sf"/>
</dbReference>
<feature type="domain" description="Cupin type-2" evidence="1">
    <location>
        <begin position="39"/>
        <end position="98"/>
    </location>
</feature>
<dbReference type="SUPFAM" id="SSF51182">
    <property type="entry name" value="RmlC-like cupins"/>
    <property type="match status" value="1"/>
</dbReference>
<dbReference type="InterPro" id="IPR013096">
    <property type="entry name" value="Cupin_2"/>
</dbReference>
<evidence type="ECO:0000259" key="1">
    <source>
        <dbReference type="Pfam" id="PF07883"/>
    </source>
</evidence>
<protein>
    <submittedName>
        <fullName evidence="2">Cupin domain-containing protein</fullName>
    </submittedName>
</protein>
<dbReference type="EMBL" id="JAGETZ010000010">
    <property type="protein sequence ID" value="MBO2011269.1"/>
    <property type="molecule type" value="Genomic_DNA"/>
</dbReference>
<dbReference type="InterPro" id="IPR014710">
    <property type="entry name" value="RmlC-like_jellyroll"/>
</dbReference>
<sequence length="103" mass="10954">MSFPLLKAGSLLAGQHSPAGEQKALVLLDKSGQKVLYKTFRAGEVMPTHHAPVDVFVAVLVGRLIITQEGQPTAVTAGDYAIIPAGAPHSLHCLDDARILIFR</sequence>
<name>A0ABS3QJ57_9BACT</name>
<keyword evidence="3" id="KW-1185">Reference proteome</keyword>